<keyword evidence="1" id="KW-0808">Transferase</keyword>
<organism evidence="1">
    <name type="scientific">Macaca fascicularis</name>
    <name type="common">Crab-eating macaque</name>
    <name type="synonym">Cynomolgus monkey</name>
    <dbReference type="NCBI Taxonomy" id="9541"/>
    <lineage>
        <taxon>Eukaryota</taxon>
        <taxon>Metazoa</taxon>
        <taxon>Chordata</taxon>
        <taxon>Craniata</taxon>
        <taxon>Vertebrata</taxon>
        <taxon>Euteleostomi</taxon>
        <taxon>Mammalia</taxon>
        <taxon>Eutheria</taxon>
        <taxon>Euarchontoglires</taxon>
        <taxon>Primates</taxon>
        <taxon>Haplorrhini</taxon>
        <taxon>Catarrhini</taxon>
        <taxon>Cercopithecidae</taxon>
        <taxon>Cercopithecinae</taxon>
        <taxon>Macaca</taxon>
    </lineage>
</organism>
<accession>I7GB55</accession>
<keyword evidence="1" id="KW-0012">Acyltransferase</keyword>
<evidence type="ECO:0000313" key="1">
    <source>
        <dbReference type="EMBL" id="BAE88959.1"/>
    </source>
</evidence>
<name>I7GB55_MACFA</name>
<sequence length="36" mass="4050">MSFGGPKYRLRKPIPSVEFNSMQQRLVGGVVREGDI</sequence>
<dbReference type="AlphaFoldDB" id="I7GB55"/>
<dbReference type="EMBL" id="AB171896">
    <property type="protein sequence ID" value="BAE88959.1"/>
    <property type="molecule type" value="mRNA"/>
</dbReference>
<protein>
    <submittedName>
        <fullName evidence="1">Macaca fascicularis brain cDNA clone: QbsB-10654, similar to human O-acyltransferase (membrane bound) domain containing 1(OACT1), mRNA, RefSeq: XM_371801.2</fullName>
    </submittedName>
</protein>
<reference evidence="1" key="1">
    <citation type="journal article" date="2007" name="PLoS Biol.">
        <title>Rate of evolution in brain-expressed genes in humans and other primates.</title>
        <authorList>
            <person name="Wang H.-Y."/>
            <person name="Chien H.-C."/>
            <person name="Osada N."/>
            <person name="Hashimoto K."/>
            <person name="Sugano S."/>
            <person name="Gojobori T."/>
            <person name="Chou C.-K."/>
            <person name="Tsai S.-F."/>
            <person name="Wu C.-I."/>
            <person name="Shen C.-K.J."/>
        </authorList>
    </citation>
    <scope>NUCLEOTIDE SEQUENCE</scope>
</reference>
<dbReference type="GO" id="GO:0016746">
    <property type="term" value="F:acyltransferase activity"/>
    <property type="evidence" value="ECO:0007669"/>
    <property type="project" value="UniProtKB-KW"/>
</dbReference>
<proteinExistence type="evidence at transcript level"/>